<proteinExistence type="inferred from homology"/>
<evidence type="ECO:0000256" key="12">
    <source>
        <dbReference type="ARBA" id="ARBA00023136"/>
    </source>
</evidence>
<dbReference type="PANTHER" id="PTHR15929">
    <property type="entry name" value="STORE-OPERATED CALCIUM ENTRY-ASSOCIATED REGULATORY FACTOR"/>
    <property type="match status" value="1"/>
</dbReference>
<evidence type="ECO:0000256" key="15">
    <source>
        <dbReference type="SAM" id="Phobius"/>
    </source>
</evidence>
<dbReference type="EMBL" id="LN890996">
    <property type="protein sequence ID" value="CUS12293.1"/>
    <property type="molecule type" value="Genomic_DNA"/>
</dbReference>
<dbReference type="InterPro" id="IPR009567">
    <property type="entry name" value="SARAF"/>
</dbReference>
<evidence type="ECO:0000256" key="4">
    <source>
        <dbReference type="ARBA" id="ARBA00022448"/>
    </source>
</evidence>
<comment type="subcellular location">
    <subcellularLocation>
        <location evidence="1">Endoplasmic reticulum membrane</location>
        <topology evidence="1">Single-pass type I membrane protein</topology>
    </subcellularLocation>
</comment>
<keyword evidence="10 15" id="KW-1133">Transmembrane helix</keyword>
<keyword evidence="7 16" id="KW-0732">Signal</keyword>
<keyword evidence="4" id="KW-0813">Transport</keyword>
<evidence type="ECO:0000313" key="17">
    <source>
        <dbReference type="EMBL" id="CUS12293.1"/>
    </source>
</evidence>
<sequence length="306" mass="32747">MKLSTATVFLLATAVAAAKLKPGQKILLSEVPALTLRSDQMTKNRRVPAVPQLKCVGGEGRGKYEIDVMRCKNVGSDYNDEYVSWACTADLPREFKLGSTDVVCEGYDSADDQYVLKGSCGVEYRLALTDYGYEKFQYGGSVFKRLPSKGIDAGTFLTWAFFFGVVAWILYSGYKHRNNTMPRTRQPRRPGGGSGWFGGGGDDPPPPYDPRPPLKPAFPSSSSSQQWRPGFWSGLAAGAAGSYLMGNRDRANQTQAAPQWFQSSGGPSGGYGGPSWGGGGAGGGGESSSAGATRHSSTGYGQTRRR</sequence>
<gene>
    <name evidence="17" type="ORF">GSTUAT00003619001</name>
</gene>
<keyword evidence="5" id="KW-0109">Calcium transport</keyword>
<reference evidence="17" key="1">
    <citation type="submission" date="2015-10" db="EMBL/GenBank/DDBJ databases">
        <authorList>
            <person name="Regsiter A."/>
            <person name="william w."/>
        </authorList>
    </citation>
    <scope>NUCLEOTIDE SEQUENCE</scope>
    <source>
        <strain evidence="17">Montdore</strain>
    </source>
</reference>
<keyword evidence="6 15" id="KW-0812">Transmembrane</keyword>
<feature type="compositionally biased region" description="Gly residues" evidence="14">
    <location>
        <begin position="190"/>
        <end position="202"/>
    </location>
</feature>
<evidence type="ECO:0000256" key="5">
    <source>
        <dbReference type="ARBA" id="ARBA00022568"/>
    </source>
</evidence>
<dbReference type="PANTHER" id="PTHR15929:SF0">
    <property type="entry name" value="STORE-OPERATED CALCIUM ENTRY-ASSOCIATED REGULATORY FACTOR"/>
    <property type="match status" value="1"/>
</dbReference>
<feature type="chain" id="PRO_5012584222" description="Store-operated calcium entry-associated regulatory factor" evidence="16">
    <location>
        <begin position="19"/>
        <end position="306"/>
    </location>
</feature>
<evidence type="ECO:0000256" key="10">
    <source>
        <dbReference type="ARBA" id="ARBA00022989"/>
    </source>
</evidence>
<feature type="compositionally biased region" description="Polar residues" evidence="14">
    <location>
        <begin position="252"/>
        <end position="262"/>
    </location>
</feature>
<evidence type="ECO:0000256" key="13">
    <source>
        <dbReference type="ARBA" id="ARBA00031116"/>
    </source>
</evidence>
<dbReference type="Proteomes" id="UP001412239">
    <property type="component" value="Unassembled WGS sequence"/>
</dbReference>
<keyword evidence="8" id="KW-0256">Endoplasmic reticulum</keyword>
<dbReference type="AlphaFoldDB" id="A0A292Q0M3"/>
<dbReference type="GO" id="GO:0005789">
    <property type="term" value="C:endoplasmic reticulum membrane"/>
    <property type="evidence" value="ECO:0007669"/>
    <property type="project" value="UniProtKB-SubCell"/>
</dbReference>
<feature type="region of interest" description="Disordered" evidence="14">
    <location>
        <begin position="249"/>
        <end position="306"/>
    </location>
</feature>
<evidence type="ECO:0000256" key="7">
    <source>
        <dbReference type="ARBA" id="ARBA00022729"/>
    </source>
</evidence>
<evidence type="ECO:0000256" key="6">
    <source>
        <dbReference type="ARBA" id="ARBA00022692"/>
    </source>
</evidence>
<feature type="transmembrane region" description="Helical" evidence="15">
    <location>
        <begin position="156"/>
        <end position="174"/>
    </location>
</feature>
<feature type="compositionally biased region" description="Pro residues" evidence="14">
    <location>
        <begin position="203"/>
        <end position="216"/>
    </location>
</feature>
<feature type="region of interest" description="Disordered" evidence="14">
    <location>
        <begin position="179"/>
        <end position="226"/>
    </location>
</feature>
<evidence type="ECO:0000256" key="16">
    <source>
        <dbReference type="SAM" id="SignalP"/>
    </source>
</evidence>
<keyword evidence="9" id="KW-0106">Calcium</keyword>
<accession>A0A292Q0M3</accession>
<feature type="compositionally biased region" description="Gly residues" evidence="14">
    <location>
        <begin position="266"/>
        <end position="286"/>
    </location>
</feature>
<organism evidence="17 18">
    <name type="scientific">Tuber aestivum</name>
    <name type="common">summer truffle</name>
    <dbReference type="NCBI Taxonomy" id="59557"/>
    <lineage>
        <taxon>Eukaryota</taxon>
        <taxon>Fungi</taxon>
        <taxon>Dikarya</taxon>
        <taxon>Ascomycota</taxon>
        <taxon>Pezizomycotina</taxon>
        <taxon>Pezizomycetes</taxon>
        <taxon>Pezizales</taxon>
        <taxon>Tuberaceae</taxon>
        <taxon>Tuber</taxon>
    </lineage>
</organism>
<dbReference type="Pfam" id="PF06682">
    <property type="entry name" value="SARAF"/>
    <property type="match status" value="1"/>
</dbReference>
<feature type="compositionally biased region" description="Polar residues" evidence="14">
    <location>
        <begin position="294"/>
        <end position="306"/>
    </location>
</feature>
<dbReference type="GO" id="GO:0006816">
    <property type="term" value="P:calcium ion transport"/>
    <property type="evidence" value="ECO:0007669"/>
    <property type="project" value="UniProtKB-KW"/>
</dbReference>
<evidence type="ECO:0000256" key="1">
    <source>
        <dbReference type="ARBA" id="ARBA00004115"/>
    </source>
</evidence>
<evidence type="ECO:0000256" key="2">
    <source>
        <dbReference type="ARBA" id="ARBA00006833"/>
    </source>
</evidence>
<name>A0A292Q0M3_9PEZI</name>
<evidence type="ECO:0000256" key="9">
    <source>
        <dbReference type="ARBA" id="ARBA00022837"/>
    </source>
</evidence>
<dbReference type="GO" id="GO:2001256">
    <property type="term" value="P:regulation of store-operated calcium entry"/>
    <property type="evidence" value="ECO:0007669"/>
    <property type="project" value="InterPro"/>
</dbReference>
<keyword evidence="18" id="KW-1185">Reference proteome</keyword>
<evidence type="ECO:0000256" key="3">
    <source>
        <dbReference type="ARBA" id="ARBA00016584"/>
    </source>
</evidence>
<keyword evidence="11" id="KW-0406">Ion transport</keyword>
<comment type="similarity">
    <text evidence="2">Belongs to the SARAF family.</text>
</comment>
<evidence type="ECO:0000256" key="8">
    <source>
        <dbReference type="ARBA" id="ARBA00022824"/>
    </source>
</evidence>
<evidence type="ECO:0000256" key="14">
    <source>
        <dbReference type="SAM" id="MobiDB-lite"/>
    </source>
</evidence>
<evidence type="ECO:0000313" key="18">
    <source>
        <dbReference type="Proteomes" id="UP001412239"/>
    </source>
</evidence>
<feature type="signal peptide" evidence="16">
    <location>
        <begin position="1"/>
        <end position="18"/>
    </location>
</feature>
<protein>
    <recommendedName>
        <fullName evidence="3">Store-operated calcium entry-associated regulatory factor</fullName>
    </recommendedName>
    <alternativeName>
        <fullName evidence="13">Transmembrane protein 66</fullName>
    </alternativeName>
</protein>
<evidence type="ECO:0000256" key="11">
    <source>
        <dbReference type="ARBA" id="ARBA00023065"/>
    </source>
</evidence>
<keyword evidence="12 15" id="KW-0472">Membrane</keyword>